<evidence type="ECO:0000256" key="2">
    <source>
        <dbReference type="SAM" id="Phobius"/>
    </source>
</evidence>
<evidence type="ECO:0000313" key="3">
    <source>
        <dbReference type="EMBL" id="MEV0974165.1"/>
    </source>
</evidence>
<accession>A0ABV3GRB3</accession>
<proteinExistence type="predicted"/>
<feature type="region of interest" description="Disordered" evidence="1">
    <location>
        <begin position="459"/>
        <end position="481"/>
    </location>
</feature>
<evidence type="ECO:0000256" key="1">
    <source>
        <dbReference type="SAM" id="MobiDB-lite"/>
    </source>
</evidence>
<comment type="caution">
    <text evidence="3">The sequence shown here is derived from an EMBL/GenBank/DDBJ whole genome shotgun (WGS) entry which is preliminary data.</text>
</comment>
<protein>
    <submittedName>
        <fullName evidence="3">Zinc ribbon domain-containing protein</fullName>
    </submittedName>
</protein>
<keyword evidence="2" id="KW-1133">Transmembrane helix</keyword>
<dbReference type="RefSeq" id="WP_358140462.1">
    <property type="nucleotide sequence ID" value="NZ_JBFALK010000027.1"/>
</dbReference>
<feature type="compositionally biased region" description="Basic and acidic residues" evidence="1">
    <location>
        <begin position="419"/>
        <end position="431"/>
    </location>
</feature>
<feature type="compositionally biased region" description="Low complexity" evidence="1">
    <location>
        <begin position="460"/>
        <end position="472"/>
    </location>
</feature>
<sequence length="532" mass="55826">MPSLHSLIAGLGALGMLSLPLHPHPSGSTDRVTPGAVRVESTSHVSITLLDDRSVIQQIVREYDTDLADGSGFTVTPDGVVVTATGVVQSSRDPRVYAANKVFAEYFKVKIPADFSRHSLDDADLNRRLQACYPPQGPNSTCIATVTTNVTVFPYLDPPLPDGLPAQILTTGTSPAAPAVLKVTKGGEKQTLPTVPMGVSLGQSVVALDVISFAGRPSAKQPAKAETAHLDPPGTRTFKQEDRDKLAKLLKDGASGGALIDDNKSEVVGLLAGDSSTPLTITPVEEIRTSLVAAGVTPRRGPVDVVYESALASYHNKLYAGAVPVLLQVLNLRPDHAVALDHLKVARSKAGTAEDTGNRPSPSAGPAEKRSSGVSPLLWVGGGAVVVIVIAAVAMPALLRRRRSGAGQPAPAPDGSWEPGRHEDGHQEAARQDAVPVSSWPPARTQVFEAHPFDAPSFDVPVAATPAPGTPEVPERAQDARPVEVRPLDVRPPGDPSPPRGQAQLKFCTQCGMRLGQGHRFCGFCGHPADSR</sequence>
<feature type="transmembrane region" description="Helical" evidence="2">
    <location>
        <begin position="377"/>
        <end position="399"/>
    </location>
</feature>
<name>A0ABV3GRB3_MICGL</name>
<keyword evidence="2" id="KW-0812">Transmembrane</keyword>
<dbReference type="Proteomes" id="UP001551675">
    <property type="component" value="Unassembled WGS sequence"/>
</dbReference>
<feature type="region of interest" description="Disordered" evidence="1">
    <location>
        <begin position="348"/>
        <end position="373"/>
    </location>
</feature>
<feature type="region of interest" description="Disordered" evidence="1">
    <location>
        <begin position="402"/>
        <end position="439"/>
    </location>
</feature>
<dbReference type="InterPro" id="IPR009003">
    <property type="entry name" value="Peptidase_S1_PA"/>
</dbReference>
<dbReference type="SUPFAM" id="SSF50494">
    <property type="entry name" value="Trypsin-like serine proteases"/>
    <property type="match status" value="1"/>
</dbReference>
<organism evidence="3 4">
    <name type="scientific">Microtetraspora glauca</name>
    <dbReference type="NCBI Taxonomy" id="1996"/>
    <lineage>
        <taxon>Bacteria</taxon>
        <taxon>Bacillati</taxon>
        <taxon>Actinomycetota</taxon>
        <taxon>Actinomycetes</taxon>
        <taxon>Streptosporangiales</taxon>
        <taxon>Streptosporangiaceae</taxon>
        <taxon>Microtetraspora</taxon>
    </lineage>
</organism>
<keyword evidence="2" id="KW-0472">Membrane</keyword>
<keyword evidence="4" id="KW-1185">Reference proteome</keyword>
<dbReference type="EMBL" id="JBFALK010000027">
    <property type="protein sequence ID" value="MEV0974165.1"/>
    <property type="molecule type" value="Genomic_DNA"/>
</dbReference>
<evidence type="ECO:0000313" key="4">
    <source>
        <dbReference type="Proteomes" id="UP001551675"/>
    </source>
</evidence>
<reference evidence="3 4" key="1">
    <citation type="submission" date="2024-06" db="EMBL/GenBank/DDBJ databases">
        <title>The Natural Products Discovery Center: Release of the First 8490 Sequenced Strains for Exploring Actinobacteria Biosynthetic Diversity.</title>
        <authorList>
            <person name="Kalkreuter E."/>
            <person name="Kautsar S.A."/>
            <person name="Yang D."/>
            <person name="Bader C.D."/>
            <person name="Teijaro C.N."/>
            <person name="Fluegel L."/>
            <person name="Davis C.M."/>
            <person name="Simpson J.R."/>
            <person name="Lauterbach L."/>
            <person name="Steele A.D."/>
            <person name="Gui C."/>
            <person name="Meng S."/>
            <person name="Li G."/>
            <person name="Viehrig K."/>
            <person name="Ye F."/>
            <person name="Su P."/>
            <person name="Kiefer A.F."/>
            <person name="Nichols A."/>
            <person name="Cepeda A.J."/>
            <person name="Yan W."/>
            <person name="Fan B."/>
            <person name="Jiang Y."/>
            <person name="Adhikari A."/>
            <person name="Zheng C.-J."/>
            <person name="Schuster L."/>
            <person name="Cowan T.M."/>
            <person name="Smanski M.J."/>
            <person name="Chevrette M.G."/>
            <person name="De Carvalho L.P.S."/>
            <person name="Shen B."/>
        </authorList>
    </citation>
    <scope>NUCLEOTIDE SEQUENCE [LARGE SCALE GENOMIC DNA]</scope>
    <source>
        <strain evidence="3 4">NPDC050100</strain>
    </source>
</reference>
<gene>
    <name evidence="3" type="ORF">AB0I59_36695</name>
</gene>